<keyword evidence="2" id="KW-1003">Cell membrane</keyword>
<proteinExistence type="predicted"/>
<dbReference type="PATRIC" id="fig|1461583.4.peg.2393"/>
<keyword evidence="3 6" id="KW-0812">Transmembrane</keyword>
<feature type="transmembrane region" description="Helical" evidence="6">
    <location>
        <begin position="65"/>
        <end position="88"/>
    </location>
</feature>
<dbReference type="InterPro" id="IPR051791">
    <property type="entry name" value="Pra-immunoreactive"/>
</dbReference>
<feature type="transmembrane region" description="Helical" evidence="6">
    <location>
        <begin position="27"/>
        <end position="53"/>
    </location>
</feature>
<protein>
    <submittedName>
        <fullName evidence="8">RDD family protein</fullName>
    </submittedName>
</protein>
<dbReference type="PANTHER" id="PTHR36115">
    <property type="entry name" value="PROLINE-RICH ANTIGEN HOMOLOG-RELATED"/>
    <property type="match status" value="1"/>
</dbReference>
<dbReference type="Pfam" id="PF06271">
    <property type="entry name" value="RDD"/>
    <property type="match status" value="1"/>
</dbReference>
<keyword evidence="5 6" id="KW-0472">Membrane</keyword>
<dbReference type="PANTHER" id="PTHR36115:SF9">
    <property type="entry name" value="LMO1584 PROTEIN"/>
    <property type="match status" value="1"/>
</dbReference>
<dbReference type="AlphaFoldDB" id="A0A078MGP3"/>
<reference evidence="8" key="1">
    <citation type="submission" date="2014-07" db="EMBL/GenBank/DDBJ databases">
        <authorList>
            <person name="Urmite Genomes Urmite Genomes"/>
        </authorList>
    </citation>
    <scope>NUCLEOTIDE SEQUENCE</scope>
    <source>
        <strain evidence="8">13S34_air</strain>
    </source>
</reference>
<feature type="transmembrane region" description="Helical" evidence="6">
    <location>
        <begin position="119"/>
        <end position="138"/>
    </location>
</feature>
<dbReference type="InterPro" id="IPR010432">
    <property type="entry name" value="RDD"/>
</dbReference>
<evidence type="ECO:0000256" key="3">
    <source>
        <dbReference type="ARBA" id="ARBA00022692"/>
    </source>
</evidence>
<evidence type="ECO:0000259" key="7">
    <source>
        <dbReference type="Pfam" id="PF06271"/>
    </source>
</evidence>
<dbReference type="EMBL" id="LN483078">
    <property type="protein sequence ID" value="CEA05475.1"/>
    <property type="molecule type" value="Genomic_DNA"/>
</dbReference>
<feature type="domain" description="RDD" evidence="7">
    <location>
        <begin position="25"/>
        <end position="149"/>
    </location>
</feature>
<sequence length="165" mass="19161">MTHETDMSYIETPVIKMDVYEVKAAGFWIRFFAFIMDSLLVVALTGLLVNPLFYLFGISFDDKLWYAPIVVASAVVYYGYFIIMTLFFQQTLGKMIFGLRVVKINGEKPKLLDIIFREWIGRFISNFIILLYIFVAILPKHQGLHDYFADTYVVHEGVYVKPTQS</sequence>
<evidence type="ECO:0000256" key="6">
    <source>
        <dbReference type="SAM" id="Phobius"/>
    </source>
</evidence>
<evidence type="ECO:0000256" key="4">
    <source>
        <dbReference type="ARBA" id="ARBA00022989"/>
    </source>
</evidence>
<dbReference type="HOGENOM" id="CLU_053152_2_2_9"/>
<gene>
    <name evidence="8" type="ORF">BN1050_02476</name>
</gene>
<comment type="subcellular location">
    <subcellularLocation>
        <location evidence="1">Cell membrane</location>
        <topology evidence="1">Multi-pass membrane protein</topology>
    </subcellularLocation>
</comment>
<dbReference type="GO" id="GO:0005886">
    <property type="term" value="C:plasma membrane"/>
    <property type="evidence" value="ECO:0007669"/>
    <property type="project" value="UniProtKB-SubCell"/>
</dbReference>
<evidence type="ECO:0000313" key="8">
    <source>
        <dbReference type="EMBL" id="CEA05475.1"/>
    </source>
</evidence>
<organism evidence="8">
    <name type="scientific">Metalysinibacillus saudimassiliensis</name>
    <dbReference type="NCBI Taxonomy" id="1461583"/>
    <lineage>
        <taxon>Bacteria</taxon>
        <taxon>Bacillati</taxon>
        <taxon>Bacillota</taxon>
        <taxon>Bacilli</taxon>
        <taxon>Bacillales</taxon>
        <taxon>Caryophanaceae</taxon>
        <taxon>Metalysinibacillus</taxon>
    </lineage>
</organism>
<evidence type="ECO:0000256" key="2">
    <source>
        <dbReference type="ARBA" id="ARBA00022475"/>
    </source>
</evidence>
<name>A0A078MGP3_9BACL</name>
<evidence type="ECO:0000256" key="1">
    <source>
        <dbReference type="ARBA" id="ARBA00004651"/>
    </source>
</evidence>
<keyword evidence="4 6" id="KW-1133">Transmembrane helix</keyword>
<evidence type="ECO:0000256" key="5">
    <source>
        <dbReference type="ARBA" id="ARBA00023136"/>
    </source>
</evidence>
<accession>A0A078MGP3</accession>